<sequence>MDEYADTKGKTTIDPGVLIKIAKLTALSVPGVSKMAPGIHSVDNLVKKNYAQGVRIEVENNTVYADLYLVLKNHVDLFKTGQTVQKKVSRAITEMVGMDVGKINVHIEDIDYSKEETA</sequence>
<comment type="caution">
    <text evidence="2">The sequence shown here is derived from an EMBL/GenBank/DDBJ whole genome shotgun (WGS) entry which is preliminary data.</text>
</comment>
<gene>
    <name evidence="2" type="ORF">DFR64_0768</name>
</gene>
<dbReference type="PANTHER" id="PTHR34297">
    <property type="entry name" value="HYPOTHETICAL CYTOSOLIC PROTEIN-RELATED"/>
    <property type="match status" value="1"/>
</dbReference>
<dbReference type="AlphaFoldDB" id="A0A3E0ALX4"/>
<reference evidence="2 3" key="1">
    <citation type="submission" date="2018-08" db="EMBL/GenBank/DDBJ databases">
        <title>Genomic Encyclopedia of Type Strains, Phase IV (KMG-IV): sequencing the most valuable type-strain genomes for metagenomic binning, comparative biology and taxonomic classification.</title>
        <authorList>
            <person name="Goeker M."/>
        </authorList>
    </citation>
    <scope>NUCLEOTIDE SEQUENCE [LARGE SCALE GENOMIC DNA]</scope>
    <source>
        <strain evidence="2 3">DSM 23923</strain>
    </source>
</reference>
<dbReference type="RefSeq" id="WP_158675052.1">
    <property type="nucleotide sequence ID" value="NZ_AP018437.1"/>
</dbReference>
<accession>A0A3E0ALX4</accession>
<dbReference type="Proteomes" id="UP000256388">
    <property type="component" value="Unassembled WGS sequence"/>
</dbReference>
<keyword evidence="3" id="KW-1185">Reference proteome</keyword>
<evidence type="ECO:0000313" key="2">
    <source>
        <dbReference type="EMBL" id="REG10900.1"/>
    </source>
</evidence>
<dbReference type="InterPro" id="IPR005531">
    <property type="entry name" value="Asp23"/>
</dbReference>
<protein>
    <submittedName>
        <fullName evidence="2">Putative alkaline shock family protein YloU</fullName>
    </submittedName>
</protein>
<organism evidence="2 3">
    <name type="scientific">Pelolinea submarina</name>
    <dbReference type="NCBI Taxonomy" id="913107"/>
    <lineage>
        <taxon>Bacteria</taxon>
        <taxon>Bacillati</taxon>
        <taxon>Chloroflexota</taxon>
        <taxon>Anaerolineae</taxon>
        <taxon>Anaerolineales</taxon>
        <taxon>Anaerolineaceae</taxon>
        <taxon>Pelolinea</taxon>
    </lineage>
</organism>
<dbReference type="Pfam" id="PF03780">
    <property type="entry name" value="Asp23"/>
    <property type="match status" value="1"/>
</dbReference>
<dbReference type="OrthoDB" id="163599at2"/>
<proteinExistence type="inferred from homology"/>
<comment type="similarity">
    <text evidence="1">Belongs to the asp23 family.</text>
</comment>
<evidence type="ECO:0000313" key="3">
    <source>
        <dbReference type="Proteomes" id="UP000256388"/>
    </source>
</evidence>
<dbReference type="EMBL" id="QUMS01000001">
    <property type="protein sequence ID" value="REG10900.1"/>
    <property type="molecule type" value="Genomic_DNA"/>
</dbReference>
<name>A0A3E0ALX4_9CHLR</name>
<evidence type="ECO:0000256" key="1">
    <source>
        <dbReference type="ARBA" id="ARBA00005721"/>
    </source>
</evidence>